<evidence type="ECO:0000256" key="5">
    <source>
        <dbReference type="ARBA" id="ARBA00022618"/>
    </source>
</evidence>
<dbReference type="Pfam" id="PF01225">
    <property type="entry name" value="Mur_ligase"/>
    <property type="match status" value="1"/>
</dbReference>
<evidence type="ECO:0000256" key="2">
    <source>
        <dbReference type="ARBA" id="ARBA00001933"/>
    </source>
</evidence>
<comment type="pathway">
    <text evidence="14">Amino-acid biosynthesis; D-alanine biosynthesis; D-alanine from L-alanine: step 1/1.</text>
</comment>
<dbReference type="SUPFAM" id="SSF51419">
    <property type="entry name" value="PLP-binding barrel"/>
    <property type="match status" value="1"/>
</dbReference>
<comment type="cofactor">
    <cofactor evidence="2 14 15">
        <name>pyridoxal 5'-phosphate</name>
        <dbReference type="ChEBI" id="CHEBI:597326"/>
    </cofactor>
</comment>
<dbReference type="Gene3D" id="3.40.1390.10">
    <property type="entry name" value="MurE/MurF, N-terminal domain"/>
    <property type="match status" value="1"/>
</dbReference>
<keyword evidence="3" id="KW-0963">Cytoplasm</keyword>
<dbReference type="PRINTS" id="PR00992">
    <property type="entry name" value="ALARACEMASE"/>
</dbReference>
<dbReference type="GO" id="GO:0008784">
    <property type="term" value="F:alanine racemase activity"/>
    <property type="evidence" value="ECO:0007669"/>
    <property type="project" value="UniProtKB-UniRule"/>
</dbReference>
<evidence type="ECO:0000256" key="10">
    <source>
        <dbReference type="ARBA" id="ARBA00022984"/>
    </source>
</evidence>
<comment type="similarity">
    <text evidence="14">Belongs to the alanine racemase family.</text>
</comment>
<accession>A0A2N3HUE8</accession>
<dbReference type="Gene3D" id="3.40.1190.10">
    <property type="entry name" value="Mur-like, catalytic domain"/>
    <property type="match status" value="1"/>
</dbReference>
<dbReference type="Gene3D" id="3.90.190.20">
    <property type="entry name" value="Mur ligase, C-terminal domain"/>
    <property type="match status" value="1"/>
</dbReference>
<keyword evidence="12" id="KW-0131">Cell cycle</keyword>
<dbReference type="PANTHER" id="PTHR43024:SF1">
    <property type="entry name" value="UDP-N-ACETYLMURAMOYL-TRIPEPTIDE--D-ALANYL-D-ALANINE LIGASE"/>
    <property type="match status" value="1"/>
</dbReference>
<dbReference type="GO" id="GO:0051301">
    <property type="term" value="P:cell division"/>
    <property type="evidence" value="ECO:0007669"/>
    <property type="project" value="UniProtKB-KW"/>
</dbReference>
<evidence type="ECO:0000256" key="9">
    <source>
        <dbReference type="ARBA" id="ARBA00022960"/>
    </source>
</evidence>
<evidence type="ECO:0000313" key="19">
    <source>
        <dbReference type="Proteomes" id="UP000233618"/>
    </source>
</evidence>
<dbReference type="InterPro" id="IPR000821">
    <property type="entry name" value="Ala_racemase"/>
</dbReference>
<keyword evidence="8 14" id="KW-0663">Pyridoxal phosphate</keyword>
<keyword evidence="13" id="KW-0961">Cell wall biogenesis/degradation</keyword>
<dbReference type="GO" id="GO:0047480">
    <property type="term" value="F:UDP-N-acetylmuramoyl-tripeptide-D-alanyl-D-alanine ligase activity"/>
    <property type="evidence" value="ECO:0007669"/>
    <property type="project" value="InterPro"/>
</dbReference>
<dbReference type="GO" id="GO:0071555">
    <property type="term" value="P:cell wall organization"/>
    <property type="evidence" value="ECO:0007669"/>
    <property type="project" value="UniProtKB-KW"/>
</dbReference>
<dbReference type="InterPro" id="IPR036565">
    <property type="entry name" value="Mur-like_cat_sf"/>
</dbReference>
<keyword evidence="7" id="KW-0067">ATP-binding</keyword>
<dbReference type="InterPro" id="IPR001608">
    <property type="entry name" value="Ala_racemase_N"/>
</dbReference>
<evidence type="ECO:0000256" key="7">
    <source>
        <dbReference type="ARBA" id="ARBA00022840"/>
    </source>
</evidence>
<dbReference type="InterPro" id="IPR000713">
    <property type="entry name" value="Mur_ligase_N"/>
</dbReference>
<dbReference type="Pfam" id="PF00842">
    <property type="entry name" value="Ala_racemase_C"/>
    <property type="match status" value="1"/>
</dbReference>
<keyword evidence="11 14" id="KW-0413">Isomerase</keyword>
<keyword evidence="19" id="KW-1185">Reference proteome</keyword>
<dbReference type="NCBIfam" id="TIGR00492">
    <property type="entry name" value="alr"/>
    <property type="match status" value="1"/>
</dbReference>
<feature type="binding site" evidence="14 16">
    <location>
        <position position="768"/>
    </location>
    <ligand>
        <name>substrate</name>
    </ligand>
</feature>
<keyword evidence="10" id="KW-0573">Peptidoglycan synthesis</keyword>
<protein>
    <recommendedName>
        <fullName evidence="14">Alanine racemase</fullName>
        <ecNumber evidence="14">5.1.1.1</ecNumber>
    </recommendedName>
</protein>
<dbReference type="InterPro" id="IPR036615">
    <property type="entry name" value="Mur_ligase_C_dom_sf"/>
</dbReference>
<dbReference type="CDD" id="cd00430">
    <property type="entry name" value="PLPDE_III_AR"/>
    <property type="match status" value="1"/>
</dbReference>
<evidence type="ECO:0000313" key="18">
    <source>
        <dbReference type="EMBL" id="PKQ61658.1"/>
    </source>
</evidence>
<keyword evidence="6" id="KW-0547">Nucleotide-binding</keyword>
<feature type="active site" description="Proton acceptor; specific for L-alanine" evidence="14">
    <location>
        <position position="719"/>
    </location>
</feature>
<dbReference type="GO" id="GO:0009252">
    <property type="term" value="P:peptidoglycan biosynthetic process"/>
    <property type="evidence" value="ECO:0007669"/>
    <property type="project" value="UniProtKB-KW"/>
</dbReference>
<dbReference type="Gene3D" id="3.20.20.10">
    <property type="entry name" value="Alanine racemase"/>
    <property type="match status" value="1"/>
</dbReference>
<evidence type="ECO:0000256" key="13">
    <source>
        <dbReference type="ARBA" id="ARBA00023316"/>
    </source>
</evidence>
<evidence type="ECO:0000256" key="1">
    <source>
        <dbReference type="ARBA" id="ARBA00000316"/>
    </source>
</evidence>
<evidence type="ECO:0000256" key="11">
    <source>
        <dbReference type="ARBA" id="ARBA00023235"/>
    </source>
</evidence>
<dbReference type="Proteomes" id="UP000233618">
    <property type="component" value="Unassembled WGS sequence"/>
</dbReference>
<evidence type="ECO:0000256" key="15">
    <source>
        <dbReference type="PIRSR" id="PIRSR600821-50"/>
    </source>
</evidence>
<evidence type="ECO:0000256" key="12">
    <source>
        <dbReference type="ARBA" id="ARBA00023306"/>
    </source>
</evidence>
<evidence type="ECO:0000259" key="17">
    <source>
        <dbReference type="SMART" id="SM01005"/>
    </source>
</evidence>
<dbReference type="InterPro" id="IPR005863">
    <property type="entry name" value="UDP-N-AcMur_synth"/>
</dbReference>
<dbReference type="Pfam" id="PF08245">
    <property type="entry name" value="Mur_ligase_M"/>
    <property type="match status" value="1"/>
</dbReference>
<feature type="active site" description="Proton acceptor; specific for D-alanine" evidence="14">
    <location>
        <position position="495"/>
    </location>
</feature>
<dbReference type="RefSeq" id="WP_101311393.1">
    <property type="nucleotide sequence ID" value="NZ_MVDE01000042.1"/>
</dbReference>
<keyword evidence="5" id="KW-0132">Cell division</keyword>
<organism evidence="18 19">
    <name type="scientific">Labilibaculum manganireducens</name>
    <dbReference type="NCBI Taxonomy" id="1940525"/>
    <lineage>
        <taxon>Bacteria</taxon>
        <taxon>Pseudomonadati</taxon>
        <taxon>Bacteroidota</taxon>
        <taxon>Bacteroidia</taxon>
        <taxon>Marinilabiliales</taxon>
        <taxon>Marinifilaceae</taxon>
        <taxon>Labilibaculum</taxon>
    </lineage>
</organism>
<dbReference type="HAMAP" id="MF_01201">
    <property type="entry name" value="Ala_racemase"/>
    <property type="match status" value="1"/>
</dbReference>
<evidence type="ECO:0000256" key="4">
    <source>
        <dbReference type="ARBA" id="ARBA00022598"/>
    </source>
</evidence>
<dbReference type="AlphaFoldDB" id="A0A2N3HUE8"/>
<evidence type="ECO:0000256" key="3">
    <source>
        <dbReference type="ARBA" id="ARBA00022490"/>
    </source>
</evidence>
<dbReference type="InterPro" id="IPR035911">
    <property type="entry name" value="MurE/MurF_N"/>
</dbReference>
<feature type="domain" description="Alanine racemase C-terminal" evidence="17">
    <location>
        <begin position="698"/>
        <end position="822"/>
    </location>
</feature>
<dbReference type="Gene3D" id="2.40.37.10">
    <property type="entry name" value="Lyase, Ornithine Decarboxylase, Chain A, domain 1"/>
    <property type="match status" value="1"/>
</dbReference>
<dbReference type="EC" id="5.1.1.1" evidence="14"/>
<dbReference type="GO" id="GO:0005524">
    <property type="term" value="F:ATP binding"/>
    <property type="evidence" value="ECO:0007669"/>
    <property type="project" value="UniProtKB-KW"/>
</dbReference>
<dbReference type="InterPro" id="IPR051046">
    <property type="entry name" value="MurCDEF_CellWall_CoF430Synth"/>
</dbReference>
<comment type="catalytic activity">
    <reaction evidence="1 14">
        <text>L-alanine = D-alanine</text>
        <dbReference type="Rhea" id="RHEA:20249"/>
        <dbReference type="ChEBI" id="CHEBI:57416"/>
        <dbReference type="ChEBI" id="CHEBI:57972"/>
        <dbReference type="EC" id="5.1.1.1"/>
    </reaction>
</comment>
<dbReference type="PANTHER" id="PTHR43024">
    <property type="entry name" value="UDP-N-ACETYLMURAMOYL-TRIPEPTIDE--D-ALANYL-D-ALANINE LIGASE"/>
    <property type="match status" value="1"/>
</dbReference>
<dbReference type="InterPro" id="IPR011079">
    <property type="entry name" value="Ala_racemase_C"/>
</dbReference>
<dbReference type="UniPathway" id="UPA00042">
    <property type="reaction ID" value="UER00497"/>
</dbReference>
<reference evidence="18 19" key="1">
    <citation type="journal article" date="2017" name="Front. Microbiol.">
        <title>Labilibaculum manganireducens gen. nov., sp. nov. and Labilibaculum filiforme sp. nov., Novel Bacteroidetes Isolated from Subsurface Sediments of the Baltic Sea.</title>
        <authorList>
            <person name="Vandieken V."/>
            <person name="Marshall I.P."/>
            <person name="Niemann H."/>
            <person name="Engelen B."/>
            <person name="Cypionka H."/>
        </authorList>
    </citation>
    <scope>NUCLEOTIDE SEQUENCE [LARGE SCALE GENOMIC DNA]</scope>
    <source>
        <strain evidence="18 19">59.10-2M</strain>
    </source>
</reference>
<keyword evidence="9" id="KW-0133">Cell shape</keyword>
<dbReference type="InterPro" id="IPR029066">
    <property type="entry name" value="PLP-binding_barrel"/>
</dbReference>
<feature type="binding site" evidence="14 16">
    <location>
        <position position="593"/>
    </location>
    <ligand>
        <name>substrate</name>
    </ligand>
</feature>
<feature type="modified residue" description="N6-(pyridoxal phosphate)lysine" evidence="14 15">
    <location>
        <position position="495"/>
    </location>
</feature>
<evidence type="ECO:0000256" key="8">
    <source>
        <dbReference type="ARBA" id="ARBA00022898"/>
    </source>
</evidence>
<dbReference type="NCBIfam" id="NF008897">
    <property type="entry name" value="PRK11930.1"/>
    <property type="match status" value="1"/>
</dbReference>
<gene>
    <name evidence="18" type="ORF">BZG01_18795</name>
</gene>
<evidence type="ECO:0000256" key="16">
    <source>
        <dbReference type="PIRSR" id="PIRSR600821-52"/>
    </source>
</evidence>
<dbReference type="InterPro" id="IPR013221">
    <property type="entry name" value="Mur_ligase_cen"/>
</dbReference>
<keyword evidence="4 18" id="KW-0436">Ligase</keyword>
<evidence type="ECO:0000256" key="14">
    <source>
        <dbReference type="HAMAP-Rule" id="MF_01201"/>
    </source>
</evidence>
<name>A0A2N3HUE8_9BACT</name>
<comment type="function">
    <text evidence="14">Catalyzes the interconversion of L-alanine and D-alanine. May also act on other amino acids.</text>
</comment>
<dbReference type="GO" id="GO:0008360">
    <property type="term" value="P:regulation of cell shape"/>
    <property type="evidence" value="ECO:0007669"/>
    <property type="project" value="UniProtKB-KW"/>
</dbReference>
<dbReference type="GO" id="GO:0030170">
    <property type="term" value="F:pyridoxal phosphate binding"/>
    <property type="evidence" value="ECO:0007669"/>
    <property type="project" value="UniProtKB-UniRule"/>
</dbReference>
<evidence type="ECO:0000256" key="6">
    <source>
        <dbReference type="ARBA" id="ARBA00022741"/>
    </source>
</evidence>
<dbReference type="SUPFAM" id="SSF53244">
    <property type="entry name" value="MurD-like peptide ligases, peptide-binding domain"/>
    <property type="match status" value="1"/>
</dbReference>
<dbReference type="GO" id="GO:0030632">
    <property type="term" value="P:D-alanine biosynthetic process"/>
    <property type="evidence" value="ECO:0007669"/>
    <property type="project" value="UniProtKB-UniRule"/>
</dbReference>
<dbReference type="SUPFAM" id="SSF63418">
    <property type="entry name" value="MurE/MurF N-terminal domain"/>
    <property type="match status" value="1"/>
</dbReference>
<dbReference type="EMBL" id="MVDE01000042">
    <property type="protein sequence ID" value="PKQ61658.1"/>
    <property type="molecule type" value="Genomic_DNA"/>
</dbReference>
<dbReference type="InterPro" id="IPR009006">
    <property type="entry name" value="Ala_racemase/Decarboxylase_C"/>
</dbReference>
<dbReference type="SUPFAM" id="SSF53623">
    <property type="entry name" value="MurD-like peptide ligases, catalytic domain"/>
    <property type="match status" value="1"/>
</dbReference>
<dbReference type="SMART" id="SM01005">
    <property type="entry name" value="Ala_racemase_C"/>
    <property type="match status" value="1"/>
</dbReference>
<dbReference type="Pfam" id="PF01168">
    <property type="entry name" value="Ala_racemase_N"/>
    <property type="match status" value="1"/>
</dbReference>
<proteinExistence type="inferred from homology"/>
<dbReference type="SUPFAM" id="SSF50621">
    <property type="entry name" value="Alanine racemase C-terminal domain-like"/>
    <property type="match status" value="1"/>
</dbReference>
<comment type="caution">
    <text evidence="18">The sequence shown here is derived from an EMBL/GenBank/DDBJ whole genome shotgun (WGS) entry which is preliminary data.</text>
</comment>
<dbReference type="FunFam" id="3.20.20.10:FF:000002">
    <property type="entry name" value="Alanine racemase"/>
    <property type="match status" value="1"/>
</dbReference>
<sequence>MTVAQSYTIESVASITGGVCYGKENLIVKTLSIDSRSLQLPEEILFFALVGARHDGHLYIKDLYQKGVRAFVVSNSECTDLKQYPEAGFILVPDTLCALQNLAENHRKNFSFPVMGITGSNGKTIVKEWLYQLLNESYSIVRSPKSYNSQVGVPLSVWNMNSEANLAIFEAGISQPGEMDQLSKIIQPTYGIFTHLGDAHRENFKDEVQKLEEKIKLFSSCDSIVYCTDNKLVDESLKSRYGQNKELISWSRNQATNLMVVSEEIKGNRTFIKTKYKKETKEINLPFSDKASIDNAITCWLCLLNLNVDDETIKERFLKLEPIAMRLEIKEGIGDCTLINDYYNSDLGSLGIALDLMNQQQKDKSKTLILSDIFQSGYTNHQLYKAISKLLEQKKINRLIGIGEGISSQSKLFTCNASFYRSTDVFLADLNRNQFKDEIILIKGARNFHFERISNALQYKAHQTVLEVNLNAMVHNLNYFRSLLKPSTKLVVMVKAFSYGSGSTEIANLLQYHRVDYLAVAIADEGVELRNAGITIPIIVMNPEPHSFDTMIEYRLEPEIYNQTICLEFEKALKRNGVRNYPIHIKLDTGMNRLGFVHHDIDTLLSLIVSNDHFFISSVFSHLAGADEQQHDDFTARQINSFTQWSDQILSQFSYPIDRHILNSAGIERFPQAQFNMVRLGIGLYGISATHQEKLMNVSSLKTTISQIKEVSKENTVGYGRKGQLQTDTRIGVIPIGYADGFNRKLSNGHGKVMVNGQLVPVVGNICMDMSMIDLTNTDAKEGDSVLIFGDDYSVSKLAEQLETIPYEILTTISRRVKRIYFQE</sequence>
<dbReference type="NCBIfam" id="TIGR01143">
    <property type="entry name" value="murF"/>
    <property type="match status" value="1"/>
</dbReference>